<accession>A0A8B2NXP0</accession>
<evidence type="ECO:0000256" key="4">
    <source>
        <dbReference type="SAM" id="SignalP"/>
    </source>
</evidence>
<evidence type="ECO:0000256" key="3">
    <source>
        <dbReference type="ARBA" id="ARBA00022729"/>
    </source>
</evidence>
<protein>
    <submittedName>
        <fullName evidence="5">ABC transporter substrate-binding protein</fullName>
    </submittedName>
</protein>
<feature type="chain" id="PRO_5032893443" evidence="4">
    <location>
        <begin position="32"/>
        <end position="361"/>
    </location>
</feature>
<dbReference type="SUPFAM" id="SSF53850">
    <property type="entry name" value="Periplasmic binding protein-like II"/>
    <property type="match status" value="1"/>
</dbReference>
<dbReference type="Proteomes" id="UP000249590">
    <property type="component" value="Unassembled WGS sequence"/>
</dbReference>
<evidence type="ECO:0000313" key="6">
    <source>
        <dbReference type="Proteomes" id="UP000249590"/>
    </source>
</evidence>
<dbReference type="AlphaFoldDB" id="A0A8B2NXP0"/>
<dbReference type="PANTHER" id="PTHR33376">
    <property type="match status" value="1"/>
</dbReference>
<comment type="similarity">
    <text evidence="1">Belongs to the bacterial solute-binding protein 7 family.</text>
</comment>
<dbReference type="NCBIfam" id="NF037995">
    <property type="entry name" value="TRAP_S1"/>
    <property type="match status" value="1"/>
</dbReference>
<dbReference type="InterPro" id="IPR018389">
    <property type="entry name" value="DctP_fam"/>
</dbReference>
<dbReference type="EMBL" id="QHHQ01000002">
    <property type="protein sequence ID" value="RAI02563.1"/>
    <property type="molecule type" value="Genomic_DNA"/>
</dbReference>
<evidence type="ECO:0000256" key="1">
    <source>
        <dbReference type="ARBA" id="ARBA00009023"/>
    </source>
</evidence>
<proteinExistence type="inferred from homology"/>
<name>A0A8B2NXP0_9HYPH</name>
<evidence type="ECO:0000313" key="5">
    <source>
        <dbReference type="EMBL" id="RAI02563.1"/>
    </source>
</evidence>
<dbReference type="OrthoDB" id="8673861at2"/>
<dbReference type="InterPro" id="IPR038404">
    <property type="entry name" value="TRAP_DctP_sf"/>
</dbReference>
<feature type="signal peptide" evidence="4">
    <location>
        <begin position="1"/>
        <end position="31"/>
    </location>
</feature>
<evidence type="ECO:0000256" key="2">
    <source>
        <dbReference type="ARBA" id="ARBA00022448"/>
    </source>
</evidence>
<keyword evidence="3 4" id="KW-0732">Signal</keyword>
<comment type="caution">
    <text evidence="5">The sequence shown here is derived from an EMBL/GenBank/DDBJ whole genome shotgun (WGS) entry which is preliminary data.</text>
</comment>
<dbReference type="GO" id="GO:0055085">
    <property type="term" value="P:transmembrane transport"/>
    <property type="evidence" value="ECO:0007669"/>
    <property type="project" value="InterPro"/>
</dbReference>
<reference evidence="5 6" key="1">
    <citation type="submission" date="2018-05" db="EMBL/GenBank/DDBJ databases">
        <title>Acuticoccus sediminis sp. nov., isolated from deep-sea sediment of Indian Ocean.</title>
        <authorList>
            <person name="Liu X."/>
            <person name="Lai Q."/>
            <person name="Du Y."/>
            <person name="Sun F."/>
            <person name="Zhang X."/>
            <person name="Wang S."/>
            <person name="Shao Z."/>
        </authorList>
    </citation>
    <scope>NUCLEOTIDE SEQUENCE [LARGE SCALE GENOMIC DNA]</scope>
    <source>
        <strain evidence="5 6">PTG4-2</strain>
    </source>
</reference>
<keyword evidence="6" id="KW-1185">Reference proteome</keyword>
<sequence length="361" mass="39137">MQWADYTGRIRSAAAVATLAAALAVPGAASAQEFTMAIAHLAPEDMDNEIQPALVHFKSLVESKTKGEVEVEIFGAGQLGSEVETGKQAQDGALLQSTIISSGAMSSFFPKYQVITAPFLFPNYEVAHAFFDGAWFANFMKGTIEESGLRYLGTFDDGGGFVAFTNNGKPIKTVDDLAGMKIRVEENPAHVATMKALGASATPLPWGEVITALSTGLADGQFNAPGVSKNYSLWEVNDYTTLSGHVYNSQSWLVSEEWFQSLPDEYKEAVVTSAREAIELAHGISALAAIKGWQVSCEEFKECYVLPAEERTKMAEIARPAWQEWIVNDFGLDAALVDELFATVEEIKGDVTATDMERYGK</sequence>
<dbReference type="PANTHER" id="PTHR33376:SF7">
    <property type="entry name" value="C4-DICARBOXYLATE-BINDING PROTEIN DCTB"/>
    <property type="match status" value="1"/>
</dbReference>
<dbReference type="Gene3D" id="3.40.190.170">
    <property type="entry name" value="Bacterial extracellular solute-binding protein, family 7"/>
    <property type="match status" value="1"/>
</dbReference>
<organism evidence="5 6">
    <name type="scientific">Acuticoccus sediminis</name>
    <dbReference type="NCBI Taxonomy" id="2184697"/>
    <lineage>
        <taxon>Bacteria</taxon>
        <taxon>Pseudomonadati</taxon>
        <taxon>Pseudomonadota</taxon>
        <taxon>Alphaproteobacteria</taxon>
        <taxon>Hyphomicrobiales</taxon>
        <taxon>Amorphaceae</taxon>
        <taxon>Acuticoccus</taxon>
    </lineage>
</organism>
<dbReference type="Pfam" id="PF03480">
    <property type="entry name" value="DctP"/>
    <property type="match status" value="1"/>
</dbReference>
<keyword evidence="2" id="KW-0813">Transport</keyword>
<dbReference type="RefSeq" id="WP_111346273.1">
    <property type="nucleotide sequence ID" value="NZ_JAIWKD010000002.1"/>
</dbReference>
<gene>
    <name evidence="5" type="ORF">DLJ53_11630</name>
</gene>